<dbReference type="RefSeq" id="XP_004029767.1">
    <property type="nucleotide sequence ID" value="XM_004029719.1"/>
</dbReference>
<dbReference type="GeneID" id="14904611"/>
<evidence type="ECO:0000256" key="4">
    <source>
        <dbReference type="ARBA" id="ARBA00022679"/>
    </source>
</evidence>
<dbReference type="AlphaFoldDB" id="G0R1X9"/>
<dbReference type="Pfam" id="PF02636">
    <property type="entry name" value="Methyltransf_28"/>
    <property type="match status" value="1"/>
</dbReference>
<dbReference type="GO" id="GO:0032259">
    <property type="term" value="P:methylation"/>
    <property type="evidence" value="ECO:0007669"/>
    <property type="project" value="UniProtKB-KW"/>
</dbReference>
<dbReference type="GO" id="GO:0035243">
    <property type="term" value="F:protein-arginine omega-N symmetric methyltransferase activity"/>
    <property type="evidence" value="ECO:0007669"/>
    <property type="project" value="UniProtKB-EC"/>
</dbReference>
<evidence type="ECO:0000313" key="8">
    <source>
        <dbReference type="EMBL" id="EGR28531.1"/>
    </source>
</evidence>
<keyword evidence="4 7" id="KW-0808">Transferase</keyword>
<dbReference type="PANTHER" id="PTHR12049:SF7">
    <property type="entry name" value="PROTEIN ARGININE METHYLTRANSFERASE NDUFAF7, MITOCHONDRIAL"/>
    <property type="match status" value="1"/>
</dbReference>
<comment type="catalytic activity">
    <reaction evidence="6 7">
        <text>L-arginyl-[protein] + 2 S-adenosyl-L-methionine = N(omega),N(omega)'-dimethyl-L-arginyl-[protein] + 2 S-adenosyl-L-homocysteine + 2 H(+)</text>
        <dbReference type="Rhea" id="RHEA:48108"/>
        <dbReference type="Rhea" id="RHEA-COMP:10532"/>
        <dbReference type="Rhea" id="RHEA-COMP:11992"/>
        <dbReference type="ChEBI" id="CHEBI:15378"/>
        <dbReference type="ChEBI" id="CHEBI:29965"/>
        <dbReference type="ChEBI" id="CHEBI:57856"/>
        <dbReference type="ChEBI" id="CHEBI:59789"/>
        <dbReference type="ChEBI" id="CHEBI:88221"/>
        <dbReference type="EC" id="2.1.1.320"/>
    </reaction>
</comment>
<protein>
    <recommendedName>
        <fullName evidence="7">Protein arginine methyltransferase NDUFAF7</fullName>
        <ecNumber evidence="7">2.1.1.320</ecNumber>
    </recommendedName>
</protein>
<keyword evidence="9" id="KW-1185">Reference proteome</keyword>
<dbReference type="OMA" id="YYHPQRN"/>
<proteinExistence type="inferred from homology"/>
<dbReference type="EMBL" id="GL984233">
    <property type="protein sequence ID" value="EGR28531.1"/>
    <property type="molecule type" value="Genomic_DNA"/>
</dbReference>
<dbReference type="eggNOG" id="KOG2901">
    <property type="taxonomic scope" value="Eukaryota"/>
</dbReference>
<dbReference type="GO" id="GO:0005739">
    <property type="term" value="C:mitochondrion"/>
    <property type="evidence" value="ECO:0007669"/>
    <property type="project" value="UniProtKB-SubCell"/>
</dbReference>
<dbReference type="Proteomes" id="UP000008983">
    <property type="component" value="Unassembled WGS sequence"/>
</dbReference>
<dbReference type="OrthoDB" id="5595109at2759"/>
<dbReference type="Gene3D" id="3.40.50.12710">
    <property type="match status" value="1"/>
</dbReference>
<dbReference type="STRING" id="857967.G0R1X9"/>
<dbReference type="InParanoid" id="G0R1X9"/>
<dbReference type="EC" id="2.1.1.320" evidence="7"/>
<evidence type="ECO:0000256" key="2">
    <source>
        <dbReference type="ARBA" id="ARBA00005891"/>
    </source>
</evidence>
<evidence type="ECO:0000256" key="5">
    <source>
        <dbReference type="ARBA" id="ARBA00023128"/>
    </source>
</evidence>
<sequence length="464" mass="53806">MPNGKQIPYATQMDLAEIPNDLPLINKIKDLIYQKGPISLSEYWHLALLDEQHGYYMKNDVISAKGDFITSVEISQMFGEILGIWTINTLQQIGAINLSNTNSDRDKKKFSLVEFGPGRGTLMSDIIRVLYQFNLLNGIEINLIEYSPYMRKLQQEKIINQLQKYGIYMSYDYNEAKKSKVERFVSENKDIIMSIRWFKMYENMLFEDFGDLVMPQLDQKKQKSLKPIIVFAHEFFDALPAHQFVYQKGKGWCEKLVNINYDSMKMKNFDWIHSDGPNENVEKILQPKKTFANEKMKQIIDGDQIEIQAKSPIIINSLSELIQKTNGAILSIDYGENQAFSNSFRGIRKHKFIKNEDILEYPGQIDLSAYVNFAHLAEASQQVKGIKAYDIMTQGLFLESMGLNTRLEMLCKNVNIQKKKALEEEYYRLVSPEEMGGTYKVQYIGLQKNGEVFPFISNNQQIYY</sequence>
<keyword evidence="5 7" id="KW-0496">Mitochondrion</keyword>
<reference evidence="8 9" key="1">
    <citation type="submission" date="2011-07" db="EMBL/GenBank/DDBJ databases">
        <authorList>
            <person name="Coyne R."/>
            <person name="Brami D."/>
            <person name="Johnson J."/>
            <person name="Hostetler J."/>
            <person name="Hannick L."/>
            <person name="Clark T."/>
            <person name="Cassidy-Hanley D."/>
            <person name="Inman J."/>
        </authorList>
    </citation>
    <scope>NUCLEOTIDE SEQUENCE [LARGE SCALE GENOMIC DNA]</scope>
    <source>
        <strain evidence="8 9">G5</strain>
    </source>
</reference>
<evidence type="ECO:0000256" key="3">
    <source>
        <dbReference type="ARBA" id="ARBA00022603"/>
    </source>
</evidence>
<dbReference type="PANTHER" id="PTHR12049">
    <property type="entry name" value="PROTEIN ARGININE METHYLTRANSFERASE NDUFAF7, MITOCHONDRIAL"/>
    <property type="match status" value="1"/>
</dbReference>
<dbReference type="SUPFAM" id="SSF53335">
    <property type="entry name" value="S-adenosyl-L-methionine-dependent methyltransferases"/>
    <property type="match status" value="1"/>
</dbReference>
<name>G0R1X9_ICHMU</name>
<evidence type="ECO:0000256" key="6">
    <source>
        <dbReference type="ARBA" id="ARBA00048612"/>
    </source>
</evidence>
<evidence type="ECO:0000256" key="1">
    <source>
        <dbReference type="ARBA" id="ARBA00004173"/>
    </source>
</evidence>
<organism evidence="8 9">
    <name type="scientific">Ichthyophthirius multifiliis</name>
    <name type="common">White spot disease agent</name>
    <name type="synonym">Ich</name>
    <dbReference type="NCBI Taxonomy" id="5932"/>
    <lineage>
        <taxon>Eukaryota</taxon>
        <taxon>Sar</taxon>
        <taxon>Alveolata</taxon>
        <taxon>Ciliophora</taxon>
        <taxon>Intramacronucleata</taxon>
        <taxon>Oligohymenophorea</taxon>
        <taxon>Hymenostomatida</taxon>
        <taxon>Ophryoglenina</taxon>
        <taxon>Ichthyophthirius</taxon>
    </lineage>
</organism>
<dbReference type="GO" id="GO:0032981">
    <property type="term" value="P:mitochondrial respiratory chain complex I assembly"/>
    <property type="evidence" value="ECO:0007669"/>
    <property type="project" value="TreeGrafter"/>
</dbReference>
<evidence type="ECO:0000313" key="9">
    <source>
        <dbReference type="Proteomes" id="UP000008983"/>
    </source>
</evidence>
<comment type="subcellular location">
    <subcellularLocation>
        <location evidence="1 7">Mitochondrion</location>
    </subcellularLocation>
</comment>
<gene>
    <name evidence="8" type="ORF">IMG5_173480</name>
</gene>
<dbReference type="InterPro" id="IPR029063">
    <property type="entry name" value="SAM-dependent_MTases_sf"/>
</dbReference>
<dbReference type="InterPro" id="IPR038375">
    <property type="entry name" value="NDUFAF7_sf"/>
</dbReference>
<comment type="similarity">
    <text evidence="2 7">Belongs to the NDUFAF7 family.</text>
</comment>
<comment type="function">
    <text evidence="7">Arginine methyltransferase involved in the assembly or stability of mitochondrial NADH:ubiquinone oxidoreductase complex (complex I).</text>
</comment>
<accession>G0R1X9</accession>
<dbReference type="InterPro" id="IPR003788">
    <property type="entry name" value="NDUFAF7"/>
</dbReference>
<keyword evidence="3 7" id="KW-0489">Methyltransferase</keyword>
<evidence type="ECO:0000256" key="7">
    <source>
        <dbReference type="RuleBase" id="RU364114"/>
    </source>
</evidence>